<dbReference type="InterPro" id="IPR000597">
    <property type="entry name" value="Ribosomal_uL3"/>
</dbReference>
<dbReference type="AlphaFoldDB" id="A0A7C5YZU6"/>
<evidence type="ECO:0000313" key="9">
    <source>
        <dbReference type="EMBL" id="HHR96578.1"/>
    </source>
</evidence>
<gene>
    <name evidence="6" type="primary">rpl3</name>
    <name evidence="9" type="ORF">ENL47_07180</name>
    <name evidence="8" type="ORF">ENM84_04825</name>
</gene>
<dbReference type="NCBIfam" id="TIGR03626">
    <property type="entry name" value="L3_arch"/>
    <property type="match status" value="1"/>
</dbReference>
<evidence type="ECO:0000313" key="8">
    <source>
        <dbReference type="EMBL" id="HHP81972.1"/>
    </source>
</evidence>
<dbReference type="InterPro" id="IPR045077">
    <property type="entry name" value="L3_arc_euk"/>
</dbReference>
<dbReference type="InterPro" id="IPR009000">
    <property type="entry name" value="Transl_B-barrel_sf"/>
</dbReference>
<keyword evidence="5 6" id="KW-0687">Ribonucleoprotein</keyword>
<dbReference type="Pfam" id="PF00297">
    <property type="entry name" value="Ribosomal_L3"/>
    <property type="match status" value="1"/>
</dbReference>
<dbReference type="NCBIfam" id="NF003261">
    <property type="entry name" value="PRK04231.1"/>
    <property type="match status" value="1"/>
</dbReference>
<dbReference type="InterPro" id="IPR044892">
    <property type="entry name" value="Ribosomal_L3_dom_3_arc_sf"/>
</dbReference>
<dbReference type="GO" id="GO:0006412">
    <property type="term" value="P:translation"/>
    <property type="evidence" value="ECO:0007669"/>
    <property type="project" value="UniProtKB-UniRule"/>
</dbReference>
<dbReference type="PANTHER" id="PTHR11363">
    <property type="entry name" value="60S RIBOSOMAL PROTEIN L3-RELATED"/>
    <property type="match status" value="1"/>
</dbReference>
<protein>
    <recommendedName>
        <fullName evidence="6">Large ribosomal subunit protein uL3</fullName>
    </recommendedName>
</protein>
<dbReference type="EMBL" id="DRUB01000139">
    <property type="protein sequence ID" value="HHR96578.1"/>
    <property type="molecule type" value="Genomic_DNA"/>
</dbReference>
<comment type="function">
    <text evidence="6">One of the primary rRNA binding proteins, it binds directly near the 3'-end of the 23S rRNA, where it nucleates assembly of the 50S subunit.</text>
</comment>
<comment type="caution">
    <text evidence="9">The sequence shown here is derived from an EMBL/GenBank/DDBJ whole genome shotgun (WGS) entry which is preliminary data.</text>
</comment>
<keyword evidence="3 6" id="KW-0694">RNA-binding</keyword>
<dbReference type="GO" id="GO:0003735">
    <property type="term" value="F:structural constituent of ribosome"/>
    <property type="evidence" value="ECO:0007669"/>
    <property type="project" value="UniProtKB-UniRule"/>
</dbReference>
<organism evidence="9">
    <name type="scientific">Ignisphaera aggregans</name>
    <dbReference type="NCBI Taxonomy" id="334771"/>
    <lineage>
        <taxon>Archaea</taxon>
        <taxon>Thermoproteota</taxon>
        <taxon>Thermoprotei</taxon>
        <taxon>Desulfurococcales</taxon>
        <taxon>Desulfurococcaceae</taxon>
        <taxon>Ignisphaera</taxon>
    </lineage>
</organism>
<dbReference type="GO" id="GO:0019843">
    <property type="term" value="F:rRNA binding"/>
    <property type="evidence" value="ECO:0007669"/>
    <property type="project" value="UniProtKB-UniRule"/>
</dbReference>
<dbReference type="InterPro" id="IPR019928">
    <property type="entry name" value="Ribosomal_uL3_arc"/>
</dbReference>
<sequence>MAHRKTSAPKRGSLGVRPRKRSSDFLPTVRSWPTIDIDTPTLLGFIGYKAGMTHAIVVDDRPGSPTEGREIYIPVTIVETPSIVPLALRVYGINNYGGLDIIQDIWIEPPKELEIWRSIPTYRPTSNINDKINMVKSNINSVKRVSLVLASNVKEVGGLSKKTPDIIEICIGGGDISNRIDYAINLLGKYITVDQVFQAGHFIDVIGVTKGKGFQGVIKRFGVKELPRWHKHRKGSRRVGSRSPTLGTMSEVPQPGQMGLHRRTEYNKRIIMIGENGYEITPAGGFPHYGIIKSKWIMLWGSIPGIPKRPIVLRWPIRPPAWKPKSAPQIVYISLESKIAG</sequence>
<keyword evidence="2 6" id="KW-0699">rRNA-binding</keyword>
<evidence type="ECO:0000256" key="6">
    <source>
        <dbReference type="HAMAP-Rule" id="MF_01325"/>
    </source>
</evidence>
<feature type="region of interest" description="Disordered" evidence="7">
    <location>
        <begin position="1"/>
        <end position="21"/>
    </location>
</feature>
<accession>A0A7C5YZU6</accession>
<reference evidence="9" key="1">
    <citation type="journal article" date="2020" name="mSystems">
        <title>Genome- and Community-Level Interaction Insights into Carbon Utilization and Element Cycling Functions of Hydrothermarchaeota in Hydrothermal Sediment.</title>
        <authorList>
            <person name="Zhou Z."/>
            <person name="Liu Y."/>
            <person name="Xu W."/>
            <person name="Pan J."/>
            <person name="Luo Z.H."/>
            <person name="Li M."/>
        </authorList>
    </citation>
    <scope>NUCLEOTIDE SEQUENCE [LARGE SCALE GENOMIC DNA]</scope>
    <source>
        <strain evidence="9">SpSt-1</strain>
        <strain evidence="8">SpSt-1121</strain>
    </source>
</reference>
<dbReference type="GO" id="GO:0022625">
    <property type="term" value="C:cytosolic large ribosomal subunit"/>
    <property type="evidence" value="ECO:0007669"/>
    <property type="project" value="UniProtKB-UniRule"/>
</dbReference>
<dbReference type="EMBL" id="DRZI01000203">
    <property type="protein sequence ID" value="HHP81972.1"/>
    <property type="molecule type" value="Genomic_DNA"/>
</dbReference>
<dbReference type="HAMAP" id="MF_01325_A">
    <property type="entry name" value="Ribosomal_uL3_A"/>
    <property type="match status" value="1"/>
</dbReference>
<evidence type="ECO:0000256" key="1">
    <source>
        <dbReference type="ARBA" id="ARBA00006540"/>
    </source>
</evidence>
<dbReference type="PANTHER" id="PTHR11363:SF5">
    <property type="entry name" value="LARGE RIBOSOMAL SUBUNIT PROTEIN UL3"/>
    <property type="match status" value="1"/>
</dbReference>
<dbReference type="SUPFAM" id="SSF50447">
    <property type="entry name" value="Translation proteins"/>
    <property type="match status" value="1"/>
</dbReference>
<dbReference type="Gene3D" id="2.40.30.10">
    <property type="entry name" value="Translation factors"/>
    <property type="match status" value="1"/>
</dbReference>
<comment type="similarity">
    <text evidence="1 6">Belongs to the universal ribosomal protein uL3 family.</text>
</comment>
<keyword evidence="4 6" id="KW-0689">Ribosomal protein</keyword>
<dbReference type="PROSITE" id="PS00474">
    <property type="entry name" value="RIBOSOMAL_L3"/>
    <property type="match status" value="1"/>
</dbReference>
<dbReference type="InterPro" id="IPR019926">
    <property type="entry name" value="Ribosomal_uL3_CS"/>
</dbReference>
<evidence type="ECO:0000256" key="7">
    <source>
        <dbReference type="SAM" id="MobiDB-lite"/>
    </source>
</evidence>
<proteinExistence type="inferred from homology"/>
<feature type="region of interest" description="Disordered" evidence="7">
    <location>
        <begin position="232"/>
        <end position="258"/>
    </location>
</feature>
<evidence type="ECO:0000256" key="5">
    <source>
        <dbReference type="ARBA" id="ARBA00023274"/>
    </source>
</evidence>
<dbReference type="Gene3D" id="4.10.960.10">
    <property type="entry name" value="Ribosomal protein L3, domain 3"/>
    <property type="match status" value="1"/>
</dbReference>
<evidence type="ECO:0000256" key="2">
    <source>
        <dbReference type="ARBA" id="ARBA00022730"/>
    </source>
</evidence>
<dbReference type="Gene3D" id="3.30.1430.10">
    <property type="match status" value="1"/>
</dbReference>
<comment type="subunit">
    <text evidence="6">Part of the 50S ribosomal subunit. Forms a cluster with proteins L14 and L24e.</text>
</comment>
<evidence type="ECO:0000256" key="3">
    <source>
        <dbReference type="ARBA" id="ARBA00022884"/>
    </source>
</evidence>
<evidence type="ECO:0000256" key="4">
    <source>
        <dbReference type="ARBA" id="ARBA00022980"/>
    </source>
</evidence>
<name>A0A7C5YZU6_9CREN</name>